<dbReference type="GO" id="GO:0004722">
    <property type="term" value="F:protein serine/threonine phosphatase activity"/>
    <property type="evidence" value="ECO:0007669"/>
    <property type="project" value="UniProtKB-EC"/>
</dbReference>
<feature type="compositionally biased region" description="Basic and acidic residues" evidence="6">
    <location>
        <begin position="850"/>
        <end position="875"/>
    </location>
</feature>
<dbReference type="Proteomes" id="UP001249851">
    <property type="component" value="Unassembled WGS sequence"/>
</dbReference>
<dbReference type="InterPro" id="IPR029021">
    <property type="entry name" value="Prot-tyrosine_phosphatase-like"/>
</dbReference>
<dbReference type="PANTHER" id="PTHR45864">
    <property type="entry name" value="SLINGSHOT PROTEIN PHOSPHATASE HOMOLOG"/>
    <property type="match status" value="1"/>
</dbReference>
<comment type="catalytic activity">
    <reaction evidence="5">
        <text>O-phospho-L-threonyl-[protein] + H2O = L-threonyl-[protein] + phosphate</text>
        <dbReference type="Rhea" id="RHEA:47004"/>
        <dbReference type="Rhea" id="RHEA-COMP:11060"/>
        <dbReference type="Rhea" id="RHEA-COMP:11605"/>
        <dbReference type="ChEBI" id="CHEBI:15377"/>
        <dbReference type="ChEBI" id="CHEBI:30013"/>
        <dbReference type="ChEBI" id="CHEBI:43474"/>
        <dbReference type="ChEBI" id="CHEBI:61977"/>
        <dbReference type="EC" id="3.1.3.16"/>
    </reaction>
</comment>
<dbReference type="Pfam" id="PF00782">
    <property type="entry name" value="DSPc"/>
    <property type="match status" value="1"/>
</dbReference>
<evidence type="ECO:0000256" key="1">
    <source>
        <dbReference type="ARBA" id="ARBA00009580"/>
    </source>
</evidence>
<feature type="compositionally biased region" description="Basic and acidic residues" evidence="6">
    <location>
        <begin position="905"/>
        <end position="915"/>
    </location>
</feature>
<dbReference type="InterPro" id="IPR043587">
    <property type="entry name" value="Phosphatase_SSH-like"/>
</dbReference>
<feature type="region of interest" description="Disordered" evidence="6">
    <location>
        <begin position="711"/>
        <end position="747"/>
    </location>
</feature>
<feature type="region of interest" description="Disordered" evidence="6">
    <location>
        <begin position="661"/>
        <end position="689"/>
    </location>
</feature>
<feature type="compositionally biased region" description="Basic and acidic residues" evidence="6">
    <location>
        <begin position="577"/>
        <end position="599"/>
    </location>
</feature>
<dbReference type="GO" id="GO:0030837">
    <property type="term" value="P:negative regulation of actin filament polymerization"/>
    <property type="evidence" value="ECO:0007669"/>
    <property type="project" value="InterPro"/>
</dbReference>
<feature type="region of interest" description="Disordered" evidence="6">
    <location>
        <begin position="829"/>
        <end position="879"/>
    </location>
</feature>
<comment type="caution">
    <text evidence="9">The sequence shown here is derived from an EMBL/GenBank/DDBJ whole genome shotgun (WGS) entry which is preliminary data.</text>
</comment>
<dbReference type="InterPro" id="IPR016130">
    <property type="entry name" value="Tyr_Pase_AS"/>
</dbReference>
<feature type="compositionally biased region" description="Basic and acidic residues" evidence="6">
    <location>
        <begin position="1504"/>
        <end position="1514"/>
    </location>
</feature>
<feature type="domain" description="Tyrosine-protein phosphatase" evidence="7">
    <location>
        <begin position="275"/>
        <end position="416"/>
    </location>
</feature>
<dbReference type="InterPro" id="IPR000340">
    <property type="entry name" value="Dual-sp_phosphatase_cat-dom"/>
</dbReference>
<feature type="compositionally biased region" description="Basic and acidic residues" evidence="6">
    <location>
        <begin position="1026"/>
        <end position="1053"/>
    </location>
</feature>
<evidence type="ECO:0000313" key="9">
    <source>
        <dbReference type="EMBL" id="KAK2558276.1"/>
    </source>
</evidence>
<evidence type="ECO:0000259" key="7">
    <source>
        <dbReference type="PROSITE" id="PS50054"/>
    </source>
</evidence>
<evidence type="ECO:0000256" key="6">
    <source>
        <dbReference type="SAM" id="MobiDB-lite"/>
    </source>
</evidence>
<dbReference type="InterPro" id="IPR043588">
    <property type="entry name" value="SSH-N"/>
</dbReference>
<evidence type="ECO:0000256" key="5">
    <source>
        <dbReference type="ARBA" id="ARBA00048336"/>
    </source>
</evidence>
<feature type="region of interest" description="Disordered" evidence="6">
    <location>
        <begin position="951"/>
        <end position="974"/>
    </location>
</feature>
<name>A0AAD9QCB4_ACRCE</name>
<dbReference type="FunFam" id="3.90.190.10:FF:000004">
    <property type="entry name" value="Protein phosphatase Slingshot homolog 2"/>
    <property type="match status" value="1"/>
</dbReference>
<accession>A0AAD9QCB4</accession>
<feature type="compositionally biased region" description="Polar residues" evidence="6">
    <location>
        <begin position="1483"/>
        <end position="1494"/>
    </location>
</feature>
<dbReference type="InterPro" id="IPR020422">
    <property type="entry name" value="TYR_PHOSPHATASE_DUAL_dom"/>
</dbReference>
<dbReference type="InterPro" id="IPR000387">
    <property type="entry name" value="Tyr_Pase_dom"/>
</dbReference>
<evidence type="ECO:0000259" key="8">
    <source>
        <dbReference type="PROSITE" id="PS50056"/>
    </source>
</evidence>
<organism evidence="9 10">
    <name type="scientific">Acropora cervicornis</name>
    <name type="common">Staghorn coral</name>
    <dbReference type="NCBI Taxonomy" id="6130"/>
    <lineage>
        <taxon>Eukaryota</taxon>
        <taxon>Metazoa</taxon>
        <taxon>Cnidaria</taxon>
        <taxon>Anthozoa</taxon>
        <taxon>Hexacorallia</taxon>
        <taxon>Scleractinia</taxon>
        <taxon>Astrocoeniina</taxon>
        <taxon>Acroporidae</taxon>
        <taxon>Acropora</taxon>
    </lineage>
</organism>
<feature type="region of interest" description="Disordered" evidence="6">
    <location>
        <begin position="990"/>
        <end position="1010"/>
    </location>
</feature>
<feature type="region of interest" description="Disordered" evidence="6">
    <location>
        <begin position="1026"/>
        <end position="1056"/>
    </location>
</feature>
<feature type="region of interest" description="Disordered" evidence="6">
    <location>
        <begin position="893"/>
        <end position="915"/>
    </location>
</feature>
<dbReference type="SUPFAM" id="SSF52799">
    <property type="entry name" value="(Phosphotyrosine protein) phosphatases II"/>
    <property type="match status" value="1"/>
</dbReference>
<keyword evidence="10" id="KW-1185">Reference proteome</keyword>
<dbReference type="PROSITE" id="PS50054">
    <property type="entry name" value="TYR_PHOSPHATASE_DUAL"/>
    <property type="match status" value="1"/>
</dbReference>
<protein>
    <recommendedName>
        <fullName evidence="2">protein-serine/threonine phosphatase</fullName>
        <ecNumber evidence="2">3.1.3.16</ecNumber>
    </recommendedName>
</protein>
<gene>
    <name evidence="9" type="ORF">P5673_019398</name>
</gene>
<dbReference type="Pfam" id="PF23040">
    <property type="entry name" value="PH_SSH1-like_1st"/>
    <property type="match status" value="1"/>
</dbReference>
<keyword evidence="4" id="KW-0904">Protein phosphatase</keyword>
<feature type="region of interest" description="Disordered" evidence="6">
    <location>
        <begin position="1483"/>
        <end position="1524"/>
    </location>
</feature>
<evidence type="ECO:0000256" key="3">
    <source>
        <dbReference type="ARBA" id="ARBA00022801"/>
    </source>
</evidence>
<dbReference type="Gene3D" id="3.90.190.10">
    <property type="entry name" value="Protein tyrosine phosphatase superfamily"/>
    <property type="match status" value="1"/>
</dbReference>
<proteinExistence type="inferred from homology"/>
<dbReference type="EC" id="3.1.3.16" evidence="2"/>
<feature type="region of interest" description="Disordered" evidence="6">
    <location>
        <begin position="427"/>
        <end position="447"/>
    </location>
</feature>
<feature type="region of interest" description="Disordered" evidence="6">
    <location>
        <begin position="549"/>
        <end position="612"/>
    </location>
</feature>
<comment type="similarity">
    <text evidence="1">Belongs to the protein-tyrosine phosphatase family.</text>
</comment>
<dbReference type="SMART" id="SM00195">
    <property type="entry name" value="DSPc"/>
    <property type="match status" value="1"/>
</dbReference>
<dbReference type="PROSITE" id="PS50056">
    <property type="entry name" value="TYR_PHOSPHATASE_2"/>
    <property type="match status" value="1"/>
</dbReference>
<dbReference type="EMBL" id="JARQWQ010000045">
    <property type="protein sequence ID" value="KAK2558276.1"/>
    <property type="molecule type" value="Genomic_DNA"/>
</dbReference>
<dbReference type="PANTHER" id="PTHR45864:SF2">
    <property type="entry name" value="PROTEIN PHOSPHATASE SLINGSHOT"/>
    <property type="match status" value="1"/>
</dbReference>
<reference evidence="9" key="1">
    <citation type="journal article" date="2023" name="G3 (Bethesda)">
        <title>Whole genome assembly and annotation of the endangered Caribbean coral Acropora cervicornis.</title>
        <authorList>
            <person name="Selwyn J.D."/>
            <person name="Vollmer S.V."/>
        </authorList>
    </citation>
    <scope>NUCLEOTIDE SEQUENCE</scope>
    <source>
        <strain evidence="9">K2</strain>
    </source>
</reference>
<feature type="compositionally biased region" description="Basic and acidic residues" evidence="6">
    <location>
        <begin position="661"/>
        <end position="670"/>
    </location>
</feature>
<evidence type="ECO:0000313" key="10">
    <source>
        <dbReference type="Proteomes" id="UP001249851"/>
    </source>
</evidence>
<dbReference type="PROSITE" id="PS00383">
    <property type="entry name" value="TYR_PHOSPHATASE_1"/>
    <property type="match status" value="1"/>
</dbReference>
<evidence type="ECO:0000256" key="2">
    <source>
        <dbReference type="ARBA" id="ARBA00013081"/>
    </source>
</evidence>
<reference evidence="9" key="2">
    <citation type="journal article" date="2023" name="Science">
        <title>Genomic signatures of disease resistance in endangered staghorn corals.</title>
        <authorList>
            <person name="Vollmer S.V."/>
            <person name="Selwyn J.D."/>
            <person name="Despard B.A."/>
            <person name="Roesel C.L."/>
        </authorList>
    </citation>
    <scope>NUCLEOTIDE SEQUENCE</scope>
    <source>
        <strain evidence="9">K2</strain>
    </source>
</reference>
<feature type="domain" description="Tyrosine specific protein phosphatases" evidence="8">
    <location>
        <begin position="340"/>
        <end position="394"/>
    </location>
</feature>
<keyword evidence="3" id="KW-0378">Hydrolase</keyword>
<evidence type="ECO:0000256" key="4">
    <source>
        <dbReference type="ARBA" id="ARBA00022912"/>
    </source>
</evidence>
<feature type="compositionally biased region" description="Acidic residues" evidence="6">
    <location>
        <begin position="1283"/>
        <end position="1295"/>
    </location>
</feature>
<sequence length="1569" mass="177357">MSSGNRGILKVFRRAARKAKNFRLFTKRSSFEGFFASKGAAYALPDGDFARHATKHGGEMQLHLQAMVNLLRDEDVLRLVIRLESQYPNRIRYLTIVSAFGPDEEEQSIVMGVDWIDKATIGLVVPLYRDTTIKLDGDGGFKMTSADKTNIFKPISVQTMWTALQWIHKCNDIARKNNYFYPNGPSHAWVQYYYRKTTSDRICLNEWHQMEDILIAKRPESPIGTSPEKELIMKLIRHKVREVRTMLEEDTQMELKEYRSFIDEEMITILGQMDSASHIFDHVYLGSDWNASNLEELKENRVGYILNITREVDNFFPGTFYYYNIRVYDLEETELLHHWENTYKFIQKAKNAGSNVLVHCRMGISRSASTVIAYGMKEYGWSLGDTMKHVKARRSIVQPNQGFWKQLITYEGILNSSKQRYNKLFTNRPEPGDLENTGEGKKLGNNSNVTTEQLIRAEGKENVYEFPIETTADKTGEGISTHSGGSQMLTENNLEAFDSTTPLLEDIEGDSTEAMASSLANPNLKSNLFLGETESSSETEKTLLHRVRSVPSLSREEANNQESNIGTTGGNFKRSNSMRERGTKSEEQLRPVMERKSASDENVTEFGWGKKGVNESDAHKDLQQQLHSGLERGFVKRESKKFEVGVYSTCATAVPLTEDRPEREAVKDDNVCEGTLSESSLGEEPEPGLVKKHKEEYELKHNESLKRGALLQRTNSGERSSLKREKCEMLADSVSSKAEETPEGEQIPQPNIDVLMQKVNEDMQKEVSIARMSKKGLELGKKQAGQLVHLESLGRVSTEVRSGGATWYEKLTNDLLLRDLQSTQVSVECSETSMAENGNEDSVNETGSQRQERVQQDDVSGSKEQRETSNKHDYESISQRGLVKRHTLLIEERLQPIDQMSQKQDGGKGETESGQKVDFEENFGPVAIIGEARDSTTKFLVEEDKNSLLEVTVRDGDTDELPKPAGDSEEKDIPQKGLVKRHTLLIEGKLNPLEQLNDPGDEGNKDNEARQESHLEIVLDMTAEAKASEKESITVERNHRQELSQDRQDKGSEEDYESMLHKGLVKRHTLMIEGKLQPLPTQEIADGTKDEHLVHETIIQSHLETESRGTIEDSEQKQLSVGQLDPCDQVKRTLQIGHTGGTEESEREAICELDTDLPAQKGLVKRHTLLIEGKLPSSDQAAKEEEDSQVKEGAVKQGICGSVNQQSYLIERESKFKSEDREGNGNELSASGLVKREKMRIEERVNPTASEVLLTRQEVEMETDNCDTGTASGDCETCGDEKENNDDDSMEDLVEEKEKEEVGVDTSSVVRVKDHTQHLEGIIRVTTTPKDTEKRNQQTFEENLHDSNAESTKNACVPRSCSDDQIAQRTEATSSEGLLEDILSESAVNIALIKAQESLDLEHESFVDWDVANVKQRTRVFEEIVRHFNNDNNDEDQIRRFQSIPRTVHPSDKHPLRRRSFSDVTEIVSSSSGREIGYTIQFSNGESSTSSSLPSDWKPLRHRQQSEGCKERKTTRASSPEMYKEGEQIHKNTVELIHFGNVEQNDAFNVKERIQILDSKNGRNISSVR</sequence>
<dbReference type="GO" id="GO:0003779">
    <property type="term" value="F:actin binding"/>
    <property type="evidence" value="ECO:0007669"/>
    <property type="project" value="InterPro"/>
</dbReference>
<feature type="region of interest" description="Disordered" evidence="6">
    <location>
        <begin position="1263"/>
        <end position="1305"/>
    </location>
</feature>
<feature type="compositionally biased region" description="Basic and acidic residues" evidence="6">
    <location>
        <begin position="720"/>
        <end position="729"/>
    </location>
</feature>